<evidence type="ECO:0008006" key="2">
    <source>
        <dbReference type="Google" id="ProtNLM"/>
    </source>
</evidence>
<evidence type="ECO:0000313" key="1">
    <source>
        <dbReference type="EMBL" id="GAI98504.1"/>
    </source>
</evidence>
<reference evidence="1" key="1">
    <citation type="journal article" date="2014" name="Front. Microbiol.">
        <title>High frequency of phylogenetically diverse reductive dehalogenase-homologous genes in deep subseafloor sedimentary metagenomes.</title>
        <authorList>
            <person name="Kawai M."/>
            <person name="Futagami T."/>
            <person name="Toyoda A."/>
            <person name="Takaki Y."/>
            <person name="Nishi S."/>
            <person name="Hori S."/>
            <person name="Arai W."/>
            <person name="Tsubouchi T."/>
            <person name="Morono Y."/>
            <person name="Uchiyama I."/>
            <person name="Ito T."/>
            <person name="Fujiyama A."/>
            <person name="Inagaki F."/>
            <person name="Takami H."/>
        </authorList>
    </citation>
    <scope>NUCLEOTIDE SEQUENCE</scope>
    <source>
        <strain evidence="1">Expedition CK06-06</strain>
    </source>
</reference>
<dbReference type="EMBL" id="BARW01022355">
    <property type="protein sequence ID" value="GAI98504.1"/>
    <property type="molecule type" value="Genomic_DNA"/>
</dbReference>
<dbReference type="AlphaFoldDB" id="X1V1M0"/>
<sequence>MDSECIYTWDFPLERTHCGMLLGNATIGAMVWGGGHILKLSIGRADFWDHRGGLEFDESITYENIKSLLYEKDEQGLRKLFYRPVAQGQPARPSVLPVGRLDVYLAEGWILEKGELLIEKGEARITIVRDGERKTIILGILMHSPCLFAVCRERSARTG</sequence>
<name>X1V1M0_9ZZZZ</name>
<proteinExistence type="predicted"/>
<protein>
    <recommendedName>
        <fullName evidence="2">Glycosyl hydrolase family 95 N-terminal domain-containing protein</fullName>
    </recommendedName>
</protein>
<gene>
    <name evidence="1" type="ORF">S12H4_37338</name>
</gene>
<comment type="caution">
    <text evidence="1">The sequence shown here is derived from an EMBL/GenBank/DDBJ whole genome shotgun (WGS) entry which is preliminary data.</text>
</comment>
<accession>X1V1M0</accession>
<dbReference type="Gene3D" id="2.70.98.50">
    <property type="entry name" value="putative glycoside hydrolase family protein from bacillus halodurans"/>
    <property type="match status" value="1"/>
</dbReference>
<organism evidence="1">
    <name type="scientific">marine sediment metagenome</name>
    <dbReference type="NCBI Taxonomy" id="412755"/>
    <lineage>
        <taxon>unclassified sequences</taxon>
        <taxon>metagenomes</taxon>
        <taxon>ecological metagenomes</taxon>
    </lineage>
</organism>
<feature type="non-terminal residue" evidence="1">
    <location>
        <position position="159"/>
    </location>
</feature>